<reference evidence="2 3" key="1">
    <citation type="journal article" date="2019" name="Int. J. Syst. Evol. Microbiol.">
        <title>The Global Catalogue of Microorganisms (GCM) 10K type strain sequencing project: providing services to taxonomists for standard genome sequencing and annotation.</title>
        <authorList>
            <consortium name="The Broad Institute Genomics Platform"/>
            <consortium name="The Broad Institute Genome Sequencing Center for Infectious Disease"/>
            <person name="Wu L."/>
            <person name="Ma J."/>
        </authorList>
    </citation>
    <scope>NUCLEOTIDE SEQUENCE [LARGE SCALE GENOMIC DNA]</scope>
    <source>
        <strain evidence="2 3">CGMCC 1.12125</strain>
    </source>
</reference>
<feature type="domain" description="DUF6199" evidence="1">
    <location>
        <begin position="17"/>
        <end position="76"/>
    </location>
</feature>
<dbReference type="RefSeq" id="WP_247375968.1">
    <property type="nucleotide sequence ID" value="NZ_JALLGV010000001.1"/>
</dbReference>
<accession>A0ABD6C8Y5</accession>
<gene>
    <name evidence="2" type="ORF">ACFR9U_07440</name>
</gene>
<name>A0ABD6C8Y5_9EURY</name>
<sequence length="92" mass="9913">MAAVLTDRLRRVGYGWLVVQGLLAAIAPERSIDVKFKLWGAGVENVGALEPKDWYVRSVRAAGVGMIAAGITGLLFERNAGVEEDDAGREQD</sequence>
<evidence type="ECO:0000313" key="3">
    <source>
        <dbReference type="Proteomes" id="UP001597119"/>
    </source>
</evidence>
<evidence type="ECO:0000313" key="2">
    <source>
        <dbReference type="EMBL" id="MFD1586811.1"/>
    </source>
</evidence>
<dbReference type="AlphaFoldDB" id="A0ABD6C8Y5"/>
<proteinExistence type="predicted"/>
<comment type="caution">
    <text evidence="2">The sequence shown here is derived from an EMBL/GenBank/DDBJ whole genome shotgun (WGS) entry which is preliminary data.</text>
</comment>
<evidence type="ECO:0000259" key="1">
    <source>
        <dbReference type="Pfam" id="PF19701"/>
    </source>
</evidence>
<keyword evidence="3" id="KW-1185">Reference proteome</keyword>
<dbReference type="EMBL" id="JBHUDJ010000003">
    <property type="protein sequence ID" value="MFD1586811.1"/>
    <property type="molecule type" value="Genomic_DNA"/>
</dbReference>
<dbReference type="InterPro" id="IPR045679">
    <property type="entry name" value="DUF6199"/>
</dbReference>
<dbReference type="Pfam" id="PF19701">
    <property type="entry name" value="DUF6199"/>
    <property type="match status" value="1"/>
</dbReference>
<organism evidence="2 3">
    <name type="scientific">Halorientalis brevis</name>
    <dbReference type="NCBI Taxonomy" id="1126241"/>
    <lineage>
        <taxon>Archaea</taxon>
        <taxon>Methanobacteriati</taxon>
        <taxon>Methanobacteriota</taxon>
        <taxon>Stenosarchaea group</taxon>
        <taxon>Halobacteria</taxon>
        <taxon>Halobacteriales</taxon>
        <taxon>Haloarculaceae</taxon>
        <taxon>Halorientalis</taxon>
    </lineage>
</organism>
<protein>
    <recommendedName>
        <fullName evidence="1">DUF6199 domain-containing protein</fullName>
    </recommendedName>
</protein>
<dbReference type="Proteomes" id="UP001597119">
    <property type="component" value="Unassembled WGS sequence"/>
</dbReference>